<dbReference type="EMBL" id="JAUHTQ010000001">
    <property type="protein sequence ID" value="MDN4491925.1"/>
    <property type="molecule type" value="Genomic_DNA"/>
</dbReference>
<dbReference type="Proteomes" id="UP001172743">
    <property type="component" value="Unassembled WGS sequence"/>
</dbReference>
<proteinExistence type="predicted"/>
<evidence type="ECO:0000313" key="3">
    <source>
        <dbReference type="Proteomes" id="UP001172743"/>
    </source>
</evidence>
<feature type="domain" description="YcdB/YcdC repeated" evidence="1">
    <location>
        <begin position="244"/>
        <end position="406"/>
    </location>
</feature>
<comment type="caution">
    <text evidence="2">The sequence shown here is derived from an EMBL/GenBank/DDBJ whole genome shotgun (WGS) entry which is preliminary data.</text>
</comment>
<feature type="domain" description="YcdB/YcdC repeated" evidence="1">
    <location>
        <begin position="6"/>
        <end position="150"/>
    </location>
</feature>
<keyword evidence="3" id="KW-1185">Reference proteome</keyword>
<dbReference type="RefSeq" id="WP_301136043.1">
    <property type="nucleotide sequence ID" value="NZ_JAUHTQ010000001.1"/>
</dbReference>
<evidence type="ECO:0000259" key="1">
    <source>
        <dbReference type="Pfam" id="PF16244"/>
    </source>
</evidence>
<reference evidence="2" key="1">
    <citation type="submission" date="2023-07" db="EMBL/GenBank/DDBJ databases">
        <title>Ureibacillus sp. isolated from freshwater well.</title>
        <authorList>
            <person name="Kirdat K."/>
            <person name="Bhatt A."/>
            <person name="Teware R."/>
            <person name="Bhavsar Y."/>
            <person name="Yadav A."/>
        </authorList>
    </citation>
    <scope>NUCLEOTIDE SEQUENCE</scope>
    <source>
        <strain evidence="2">BA0131</strain>
    </source>
</reference>
<gene>
    <name evidence="2" type="ORF">QYB95_00110</name>
</gene>
<evidence type="ECO:0000313" key="2">
    <source>
        <dbReference type="EMBL" id="MDN4491925.1"/>
    </source>
</evidence>
<dbReference type="Pfam" id="PF16244">
    <property type="entry name" value="DUF4901"/>
    <property type="match status" value="2"/>
</dbReference>
<organism evidence="2 3">
    <name type="scientific">Ureibacillus aquaedulcis</name>
    <dbReference type="NCBI Taxonomy" id="3058421"/>
    <lineage>
        <taxon>Bacteria</taxon>
        <taxon>Bacillati</taxon>
        <taxon>Bacillota</taxon>
        <taxon>Bacilli</taxon>
        <taxon>Bacillales</taxon>
        <taxon>Caryophanaceae</taxon>
        <taxon>Ureibacillus</taxon>
    </lineage>
</organism>
<sequence length="482" mass="55593">MVLLNKEQLKERARTLVHIPGHLQPVIEEYFEWGNGEGEAMFSWADEQQDEGISITLDLTGNLTSLSIEQDTIATDHHALTERELKEIAEHFLCSHYPDSLQSLTHYKTKKLTTKAFRFYYEQIVMDLPLPNAGCFIDIGPSGEIVNFKYFGLQPEPIIPEALIAKEKLIEHVSNRLDFQLTITNLNSSIHDVAEDGLRLLYDVELFMRYKAGVAEPTLTIIHEEDEDYPEKFVSLSPPPERIQKEVSVEELIGITQQMEVIREADWGDEKGIVWREKDWKTEETGLSMDSFLLRHNEDTVKAFISKETGKLRRFMWFKERGGDLSLSREECYQKAIDFLQMIIPNYDQYLQLAVQKDGDDGVDEPEMTEAFTFHIHNRHGVKVRLELVIVTVNRHSGQIDYYSGPSFDFEQLNSIPSEAVISQKEAHNIFLKSLDFELAWNKNIEDTHENYILAYEACERHKGTAIRYIDAITGAVITEKE</sequence>
<accession>A0ABT8GKJ1</accession>
<protein>
    <submittedName>
        <fullName evidence="2">DUF4901 domain-containing protein</fullName>
    </submittedName>
</protein>
<name>A0ABT8GKJ1_9BACL</name>
<dbReference type="InterPro" id="IPR032599">
    <property type="entry name" value="YcdB/YcdC_rep_domain"/>
</dbReference>